<protein>
    <recommendedName>
        <fullName evidence="6">S-adenosyl-L-methionine-dependent methyltransferase</fullName>
        <ecNumber evidence="6">2.1.1.-</ecNumber>
    </recommendedName>
</protein>
<keyword evidence="9" id="KW-1185">Reference proteome</keyword>
<evidence type="ECO:0000256" key="7">
    <source>
        <dbReference type="SAM" id="MobiDB-lite"/>
    </source>
</evidence>
<dbReference type="EMBL" id="VOMB01000027">
    <property type="protein sequence ID" value="MBU9767091.1"/>
    <property type="molecule type" value="Genomic_DNA"/>
</dbReference>
<dbReference type="InterPro" id="IPR007213">
    <property type="entry name" value="Ppm1/Ppm2/Tcmp"/>
</dbReference>
<evidence type="ECO:0000256" key="6">
    <source>
        <dbReference type="RuleBase" id="RU362030"/>
    </source>
</evidence>
<dbReference type="Pfam" id="PF04072">
    <property type="entry name" value="LCM"/>
    <property type="match status" value="1"/>
</dbReference>
<dbReference type="PANTHER" id="PTHR43619:SF2">
    <property type="entry name" value="S-ADENOSYL-L-METHIONINE-DEPENDENT METHYLTRANSFERASES SUPERFAMILY PROTEIN"/>
    <property type="match status" value="1"/>
</dbReference>
<comment type="caution">
    <text evidence="8">The sequence shown here is derived from an EMBL/GenBank/DDBJ whole genome shotgun (WGS) entry which is preliminary data.</text>
</comment>
<dbReference type="GO" id="GO:0008168">
    <property type="term" value="F:methyltransferase activity"/>
    <property type="evidence" value="ECO:0007669"/>
    <property type="project" value="UniProtKB-KW"/>
</dbReference>
<dbReference type="PANTHER" id="PTHR43619">
    <property type="entry name" value="S-ADENOSYL-L-METHIONINE-DEPENDENT METHYLTRANSFERASE YKTD-RELATED"/>
    <property type="match status" value="1"/>
</dbReference>
<dbReference type="Gene3D" id="3.40.50.150">
    <property type="entry name" value="Vaccinia Virus protein VP39"/>
    <property type="match status" value="1"/>
</dbReference>
<evidence type="ECO:0000256" key="5">
    <source>
        <dbReference type="ARBA" id="ARBA00022691"/>
    </source>
</evidence>
<evidence type="ECO:0000256" key="4">
    <source>
        <dbReference type="ARBA" id="ARBA00022679"/>
    </source>
</evidence>
<feature type="compositionally biased region" description="Polar residues" evidence="7">
    <location>
        <begin position="298"/>
        <end position="312"/>
    </location>
</feature>
<keyword evidence="4 8" id="KW-0808">Transferase</keyword>
<gene>
    <name evidence="8" type="ORF">FR943_25060</name>
</gene>
<dbReference type="InterPro" id="IPR011610">
    <property type="entry name" value="SAM_mthyl_Trfase_ML2640-like"/>
</dbReference>
<dbReference type="InterPro" id="IPR029063">
    <property type="entry name" value="SAM-dependent_MTases_sf"/>
</dbReference>
<evidence type="ECO:0000256" key="1">
    <source>
        <dbReference type="ARBA" id="ARBA00003907"/>
    </source>
</evidence>
<dbReference type="SUPFAM" id="SSF53335">
    <property type="entry name" value="S-adenosyl-L-methionine-dependent methyltransferases"/>
    <property type="match status" value="1"/>
</dbReference>
<name>A0ABS6KV04_9MYCO</name>
<comment type="function">
    <text evidence="1 6">Exhibits S-adenosyl-L-methionine-dependent methyltransferase activity.</text>
</comment>
<comment type="similarity">
    <text evidence="2 6">Belongs to the UPF0677 family.</text>
</comment>
<dbReference type="Proteomes" id="UP000812982">
    <property type="component" value="Unassembled WGS sequence"/>
</dbReference>
<dbReference type="EC" id="2.1.1.-" evidence="6"/>
<evidence type="ECO:0000256" key="2">
    <source>
        <dbReference type="ARBA" id="ARBA00008138"/>
    </source>
</evidence>
<accession>A0ABS6KV04</accession>
<dbReference type="NCBIfam" id="TIGR00027">
    <property type="entry name" value="mthyl_TIGR00027"/>
    <property type="match status" value="1"/>
</dbReference>
<evidence type="ECO:0000313" key="8">
    <source>
        <dbReference type="EMBL" id="MBU9767091.1"/>
    </source>
</evidence>
<sequence>MSLAWPHSLLTCRQVMIAATWRGHMTGSQLPTTLAGPPLTAVGVAVIRARENRRDDRLYADPYAERFVAAVQRAYLDPSAPENAAETWNTVLRLADVMYETRTVGVRLVDDGLLEAASSGRPQIVLLGAGLDTHAFRLTWPAPVRLFEIDLPALFAFKEPLLRDAVETCERHVVAADLGTDDWSEGLLANGFDPATPTHWVDHALMTLPTASARAGFEAITRLSAPGSRYGFPVMGSRSFSTTLHTVDGAADLYRNMSNVDRGLGDDARQWIESLGWSTAFTSFAEQAAHCPRDVGSDSDSGTVTATRLDTL</sequence>
<keyword evidence="3 6" id="KW-0489">Methyltransferase</keyword>
<feature type="region of interest" description="Disordered" evidence="7">
    <location>
        <begin position="292"/>
        <end position="312"/>
    </location>
</feature>
<keyword evidence="5 6" id="KW-0949">S-adenosyl-L-methionine</keyword>
<evidence type="ECO:0000256" key="3">
    <source>
        <dbReference type="ARBA" id="ARBA00022603"/>
    </source>
</evidence>
<proteinExistence type="inferred from homology"/>
<evidence type="ECO:0000313" key="9">
    <source>
        <dbReference type="Proteomes" id="UP000812982"/>
    </source>
</evidence>
<dbReference type="GO" id="GO:0032259">
    <property type="term" value="P:methylation"/>
    <property type="evidence" value="ECO:0007669"/>
    <property type="project" value="UniProtKB-KW"/>
</dbReference>
<reference evidence="8 9" key="1">
    <citation type="journal article" date="2021" name="Sci. Rep.">
        <title>Phenotypic and genomic hallmarks of a novel, potentially pathogenic rapidly growing Mycobacterium species related to the Mycobacterium fortuitum complex.</title>
        <authorList>
            <person name="Gharbi R."/>
            <person name="Khanna V."/>
            <person name="Frigui W."/>
            <person name="Mhenni B."/>
            <person name="Brosch R."/>
            <person name="Mardassi H."/>
        </authorList>
    </citation>
    <scope>NUCLEOTIDE SEQUENCE [LARGE SCALE GENOMIC DNA]</scope>
    <source>
        <strain evidence="8 9">TNTM28</strain>
    </source>
</reference>
<organism evidence="8 9">
    <name type="scientific">[Mycobacterium] fortunisiensis</name>
    <dbReference type="NCBI Taxonomy" id="2600579"/>
    <lineage>
        <taxon>Bacteria</taxon>
        <taxon>Bacillati</taxon>
        <taxon>Actinomycetota</taxon>
        <taxon>Actinomycetes</taxon>
        <taxon>Mycobacteriales</taxon>
        <taxon>Mycobacteriaceae</taxon>
        <taxon>Mycolicibacterium</taxon>
    </lineage>
</organism>